<evidence type="ECO:0000313" key="2">
    <source>
        <dbReference type="EMBL" id="BAU74427.1"/>
    </source>
</evidence>
<reference evidence="3" key="1">
    <citation type="submission" date="2015-05" db="EMBL/GenBank/DDBJ databases">
        <title>Draft genome sequencing of a biphenyl-degrading bacterium, Pseudomonas balearica KF707 (=NBRC110670).</title>
        <authorList>
            <person name="Kimura N."/>
            <person name="Hirose J."/>
            <person name="Watanabe T."/>
            <person name="Suenaga H."/>
            <person name="Fujihara H."/>
            <person name="Noguchi M."/>
            <person name="Hashimoto M."/>
            <person name="Shimodaira J."/>
            <person name="Tsuchikane K."/>
            <person name="Hosoyama A."/>
            <person name="Yamazoe A."/>
            <person name="Fujita N."/>
            <person name="Furukawa K."/>
        </authorList>
    </citation>
    <scope>NUCLEOTIDE SEQUENCE [LARGE SCALE GENOMIC DNA]</scope>
    <source>
        <strain evidence="3">DSM 10086 / NBRC 110670 / KF707</strain>
    </source>
</reference>
<dbReference type="EMBL" id="AP014862">
    <property type="protein sequence ID" value="BAU74427.1"/>
    <property type="molecule type" value="Genomic_DNA"/>
</dbReference>
<evidence type="ECO:0000256" key="1">
    <source>
        <dbReference type="SAM" id="MobiDB-lite"/>
    </source>
</evidence>
<protein>
    <submittedName>
        <fullName evidence="2">Uncharacterized protein</fullName>
    </submittedName>
</protein>
<keyword evidence="3" id="KW-1185">Reference proteome</keyword>
<sequence length="60" mass="6681">MLRRPWWMPVIDHATDSISVFRATGSAATFPPFTQLLASIDTAARPPRSRDRGASTTTHR</sequence>
<name>A0AAD1FFQ2_METFU</name>
<feature type="region of interest" description="Disordered" evidence="1">
    <location>
        <begin position="40"/>
        <end position="60"/>
    </location>
</feature>
<proteinExistence type="predicted"/>
<dbReference type="AlphaFoldDB" id="A0AAD1FFQ2"/>
<gene>
    <name evidence="2" type="ORF">KF707C_27390</name>
</gene>
<dbReference type="KEGG" id="pfuw:KF707C_27390"/>
<organism evidence="2 3">
    <name type="scientific">Metapseudomonas furukawaii</name>
    <name type="common">Pseudomonas furukawaii</name>
    <dbReference type="NCBI Taxonomy" id="1149133"/>
    <lineage>
        <taxon>Bacteria</taxon>
        <taxon>Pseudomonadati</taxon>
        <taxon>Pseudomonadota</taxon>
        <taxon>Gammaproteobacteria</taxon>
        <taxon>Pseudomonadales</taxon>
        <taxon>Pseudomonadaceae</taxon>
        <taxon>Metapseudomonas</taxon>
    </lineage>
</organism>
<reference evidence="2 3" key="2">
    <citation type="journal article" date="2017" name="Int. J. Syst. Evol. Microbiol.">
        <title>Pseudomonas furukawaii sp. nov., a polychlorinated biphenyl-degrading bacterium isolated from biphenyl-contaminated soil in Japan.</title>
        <authorList>
            <person name="Kimura N."/>
            <person name="Watanabe T."/>
            <person name="Suenaga H."/>
            <person name="Fujihara H."/>
            <person name="Futagami T."/>
            <person name="Goto M."/>
            <person name="Hanada S."/>
            <person name="Hirose J."/>
        </authorList>
    </citation>
    <scope>NUCLEOTIDE SEQUENCE [LARGE SCALE GENOMIC DNA]</scope>
    <source>
        <strain evidence="3">DSM 10086 / NBRC 110670 / KF707</strain>
    </source>
</reference>
<evidence type="ECO:0000313" key="3">
    <source>
        <dbReference type="Proteomes" id="UP000218554"/>
    </source>
</evidence>
<accession>A0AAD1FFQ2</accession>
<dbReference type="Proteomes" id="UP000218554">
    <property type="component" value="Chromosome"/>
</dbReference>